<evidence type="ECO:0000313" key="1">
    <source>
        <dbReference type="EMBL" id="WNC71265.1"/>
    </source>
</evidence>
<sequence length="158" mass="17510">MNIFIMRHGDADTKVHIDEQRPLTEQGILEVKVMAKWLANEGVEFDAIFVSPYLRAQQSAKTLKTELNASAVLQTLDLITPAGSASEVHDYIDGTIAIERYNNILIVSHMPLVSYLLAEMSFEKSAPIFSTAAIAQINYNTQSMAGHIVNHVCPDDFC</sequence>
<dbReference type="EMBL" id="CP134145">
    <property type="protein sequence ID" value="WNC71265.1"/>
    <property type="molecule type" value="Genomic_DNA"/>
</dbReference>
<dbReference type="Pfam" id="PF00300">
    <property type="entry name" value="His_Phos_1"/>
    <property type="match status" value="1"/>
</dbReference>
<protein>
    <submittedName>
        <fullName evidence="1">Phosphohistidine phosphatase SixA</fullName>
    </submittedName>
</protein>
<dbReference type="SUPFAM" id="SSF53254">
    <property type="entry name" value="Phosphoglycerate mutase-like"/>
    <property type="match status" value="1"/>
</dbReference>
<dbReference type="InterPro" id="IPR004449">
    <property type="entry name" value="SixA"/>
</dbReference>
<dbReference type="Gene3D" id="3.40.50.1240">
    <property type="entry name" value="Phosphoglycerate mutase-like"/>
    <property type="match status" value="1"/>
</dbReference>
<reference evidence="2" key="1">
    <citation type="submission" date="2023-09" db="EMBL/GenBank/DDBJ databases">
        <authorList>
            <person name="Zhang C."/>
        </authorList>
    </citation>
    <scope>NUCLEOTIDE SEQUENCE [LARGE SCALE GENOMIC DNA]</scope>
    <source>
        <strain evidence="2">SQ149</strain>
    </source>
</reference>
<keyword evidence="2" id="KW-1185">Reference proteome</keyword>
<gene>
    <name evidence="1" type="primary">sixA</name>
    <name evidence="1" type="ORF">RGQ13_14180</name>
</gene>
<dbReference type="CDD" id="cd07067">
    <property type="entry name" value="HP_PGM_like"/>
    <property type="match status" value="1"/>
</dbReference>
<accession>A0ABY9TR89</accession>
<dbReference type="InterPro" id="IPR013078">
    <property type="entry name" value="His_Pase_superF_clade-1"/>
</dbReference>
<dbReference type="RefSeq" id="WP_348390401.1">
    <property type="nucleotide sequence ID" value="NZ_CP134145.1"/>
</dbReference>
<dbReference type="Proteomes" id="UP001258994">
    <property type="component" value="Chromosome"/>
</dbReference>
<dbReference type="InterPro" id="IPR029033">
    <property type="entry name" value="His_PPase_superfam"/>
</dbReference>
<name>A0ABY9TR89_9GAMM</name>
<organism evidence="1 2">
    <name type="scientific">Thalassotalea psychrophila</name>
    <dbReference type="NCBI Taxonomy" id="3065647"/>
    <lineage>
        <taxon>Bacteria</taxon>
        <taxon>Pseudomonadati</taxon>
        <taxon>Pseudomonadota</taxon>
        <taxon>Gammaproteobacteria</taxon>
        <taxon>Alteromonadales</taxon>
        <taxon>Colwelliaceae</taxon>
        <taxon>Thalassotalea</taxon>
    </lineage>
</organism>
<proteinExistence type="predicted"/>
<dbReference type="NCBIfam" id="TIGR00249">
    <property type="entry name" value="sixA"/>
    <property type="match status" value="1"/>
</dbReference>
<evidence type="ECO:0000313" key="2">
    <source>
        <dbReference type="Proteomes" id="UP001258994"/>
    </source>
</evidence>